<dbReference type="OrthoDB" id="10002771at2"/>
<accession>D0LEH0</accession>
<dbReference type="KEGG" id="gbr:Gbro_0558"/>
<protein>
    <submittedName>
        <fullName evidence="2">Uncharacterized protein</fullName>
    </submittedName>
</protein>
<keyword evidence="3" id="KW-1185">Reference proteome</keyword>
<dbReference type="Proteomes" id="UP000001219">
    <property type="component" value="Chromosome"/>
</dbReference>
<evidence type="ECO:0000313" key="3">
    <source>
        <dbReference type="Proteomes" id="UP000001219"/>
    </source>
</evidence>
<sequence length="150" mass="17076">MSDESKESTSVRDRLDAAKEADRRIEERRREQEDAAREVADRRRVLDDAEKRSAPGQRDLDAERVGQIRHELAKGGDDAVRRRFGGAAVKSPEAAKARAQQRSAQRRGREAMERGVDEARSREASRTPLRDAAVKQQQGRERERDTSRGR</sequence>
<feature type="compositionally biased region" description="Basic and acidic residues" evidence="1">
    <location>
        <begin position="1"/>
        <end position="81"/>
    </location>
</feature>
<feature type="compositionally biased region" description="Basic and acidic residues" evidence="1">
    <location>
        <begin position="107"/>
        <end position="150"/>
    </location>
</feature>
<gene>
    <name evidence="2" type="ordered locus">Gbro_0558</name>
</gene>
<feature type="region of interest" description="Disordered" evidence="1">
    <location>
        <begin position="1"/>
        <end position="150"/>
    </location>
</feature>
<name>D0LEH0_GORB4</name>
<proteinExistence type="predicted"/>
<reference evidence="2 3" key="2">
    <citation type="journal article" date="2010" name="Stand. Genomic Sci.">
        <title>Complete genome sequence of Gordonia bronchialis type strain (3410).</title>
        <authorList>
            <person name="Ivanova N."/>
            <person name="Sikorski J."/>
            <person name="Jando M."/>
            <person name="Lapidus A."/>
            <person name="Nolan M."/>
            <person name="Lucas S."/>
            <person name="Del Rio T.G."/>
            <person name="Tice H."/>
            <person name="Copeland A."/>
            <person name="Cheng J.F."/>
            <person name="Chen F."/>
            <person name="Bruce D."/>
            <person name="Goodwin L."/>
            <person name="Pitluck S."/>
            <person name="Mavromatis K."/>
            <person name="Ovchinnikova G."/>
            <person name="Pati A."/>
            <person name="Chen A."/>
            <person name="Palaniappan K."/>
            <person name="Land M."/>
            <person name="Hauser L."/>
            <person name="Chang Y.J."/>
            <person name="Jeffries C.D."/>
            <person name="Chain P."/>
            <person name="Saunders E."/>
            <person name="Han C."/>
            <person name="Detter J.C."/>
            <person name="Brettin T."/>
            <person name="Rohde M."/>
            <person name="Goker M."/>
            <person name="Bristow J."/>
            <person name="Eisen J.A."/>
            <person name="Markowitz V."/>
            <person name="Hugenholtz P."/>
            <person name="Klenk H.P."/>
            <person name="Kyrpides N.C."/>
        </authorList>
    </citation>
    <scope>NUCLEOTIDE SEQUENCE [LARGE SCALE GENOMIC DNA]</scope>
    <source>
        <strain evidence="3">ATCC 25592 / DSM 43247 / BCRC 13721 / JCM 3198 / KCTC 3076 / NBRC 16047 / NCTC 10667</strain>
    </source>
</reference>
<dbReference type="RefSeq" id="WP_012832476.1">
    <property type="nucleotide sequence ID" value="NC_013441.1"/>
</dbReference>
<dbReference type="STRING" id="526226.Gbro_0558"/>
<dbReference type="EMBL" id="CP001802">
    <property type="protein sequence ID" value="ACY19888.1"/>
    <property type="molecule type" value="Genomic_DNA"/>
</dbReference>
<reference evidence="3" key="1">
    <citation type="submission" date="2009-10" db="EMBL/GenBank/DDBJ databases">
        <title>The complete chromosome of Gordonia bronchialis DSM 43247.</title>
        <authorList>
            <consortium name="US DOE Joint Genome Institute (JGI-PGF)"/>
            <person name="Lucas S."/>
            <person name="Copeland A."/>
            <person name="Lapidus A."/>
            <person name="Glavina del Rio T."/>
            <person name="Dalin E."/>
            <person name="Tice H."/>
            <person name="Bruce D."/>
            <person name="Goodwin L."/>
            <person name="Pitluck S."/>
            <person name="Kyrpides N."/>
            <person name="Mavromatis K."/>
            <person name="Ivanova N."/>
            <person name="Ovchinnikova G."/>
            <person name="Saunders E."/>
            <person name="Brettin T."/>
            <person name="Detter J.C."/>
            <person name="Han C."/>
            <person name="Larimer F."/>
            <person name="Land M."/>
            <person name="Hauser L."/>
            <person name="Markowitz V."/>
            <person name="Cheng J.-F."/>
            <person name="Hugenholtz P."/>
            <person name="Woyke T."/>
            <person name="Wu D."/>
            <person name="Jando M."/>
            <person name="Schneider S."/>
            <person name="Goeker M."/>
            <person name="Klenk H.-P."/>
            <person name="Eisen J.A."/>
        </authorList>
    </citation>
    <scope>NUCLEOTIDE SEQUENCE [LARGE SCALE GENOMIC DNA]</scope>
    <source>
        <strain evidence="3">ATCC 25592 / DSM 43247 / BCRC 13721 / JCM 3198 / KCTC 3076 / NBRC 16047 / NCTC 10667</strain>
    </source>
</reference>
<dbReference type="AlphaFoldDB" id="D0LEH0"/>
<evidence type="ECO:0000256" key="1">
    <source>
        <dbReference type="SAM" id="MobiDB-lite"/>
    </source>
</evidence>
<organism evidence="2 3">
    <name type="scientific">Gordonia bronchialis (strain ATCC 25592 / DSM 43247 / BCRC 13721 / JCM 3198 / KCTC 3076 / NBRC 16047 / NCTC 10667)</name>
    <name type="common">Rhodococcus bronchialis</name>
    <dbReference type="NCBI Taxonomy" id="526226"/>
    <lineage>
        <taxon>Bacteria</taxon>
        <taxon>Bacillati</taxon>
        <taxon>Actinomycetota</taxon>
        <taxon>Actinomycetes</taxon>
        <taxon>Mycobacteriales</taxon>
        <taxon>Gordoniaceae</taxon>
        <taxon>Gordonia</taxon>
    </lineage>
</organism>
<dbReference type="HOGENOM" id="CLU_1737972_0_0_11"/>
<evidence type="ECO:0000313" key="2">
    <source>
        <dbReference type="EMBL" id="ACY19888.1"/>
    </source>
</evidence>